<protein>
    <submittedName>
        <fullName evidence="2">Metallopeptidase TldD-related protein</fullName>
    </submittedName>
</protein>
<name>A0ABZ2U843_ASHYP</name>
<dbReference type="InterPro" id="IPR045569">
    <property type="entry name" value="Metalloprtase-TldD/E_C"/>
</dbReference>
<dbReference type="Proteomes" id="UP001484199">
    <property type="component" value="Chromosome"/>
</dbReference>
<feature type="domain" description="Metalloprotease TldD/E C-terminal" evidence="1">
    <location>
        <begin position="227"/>
        <end position="441"/>
    </location>
</feature>
<dbReference type="Gene3D" id="3.30.2290.10">
    <property type="entry name" value="PmbA/TldD superfamily"/>
    <property type="match status" value="1"/>
</dbReference>
<dbReference type="EMBL" id="CP146843">
    <property type="protein sequence ID" value="WYY26386.1"/>
    <property type="molecule type" value="Genomic_DNA"/>
</dbReference>
<accession>A0ABZ2U843</accession>
<keyword evidence="3" id="KW-1185">Reference proteome</keyword>
<dbReference type="PANTHER" id="PTHR43421">
    <property type="entry name" value="METALLOPROTEASE PMBA"/>
    <property type="match status" value="1"/>
</dbReference>
<evidence type="ECO:0000313" key="2">
    <source>
        <dbReference type="EMBL" id="WYY26386.1"/>
    </source>
</evidence>
<dbReference type="SUPFAM" id="SSF111283">
    <property type="entry name" value="Putative modulator of DNA gyrase, PmbA/TldD"/>
    <property type="match status" value="1"/>
</dbReference>
<dbReference type="InterPro" id="IPR036059">
    <property type="entry name" value="TldD/PmbA_sf"/>
</dbReference>
<reference evidence="2" key="1">
    <citation type="submission" date="2024-03" db="EMBL/GenBank/DDBJ databases">
        <title>The Complete Genome of 'Candidatus Phytoplasma fraxini' AshY1 from the Ash Yellows Group.</title>
        <authorList>
            <person name="Boehm J.W."/>
            <person name="Huettel B."/>
            <person name="Schneider B."/>
            <person name="Kube M."/>
        </authorList>
    </citation>
    <scope>NUCLEOTIDE SEQUENCE [LARGE SCALE GENOMIC DNA]</scope>
    <source>
        <strain evidence="2">AshY1</strain>
    </source>
</reference>
<dbReference type="InterPro" id="IPR035068">
    <property type="entry name" value="TldD/PmbA_N"/>
</dbReference>
<gene>
    <name evidence="2" type="ORF">AshY1_02550</name>
</gene>
<dbReference type="RefSeq" id="WP_341266790.1">
    <property type="nucleotide sequence ID" value="NZ_CP146843.1"/>
</dbReference>
<proteinExistence type="predicted"/>
<dbReference type="PANTHER" id="PTHR43421:SF1">
    <property type="entry name" value="METALLOPROTEASE PMBA"/>
    <property type="match status" value="1"/>
</dbReference>
<sequence length="443" mass="50447">MIYDNKINYTKWFQNALNQGFQALEFLTNKDISMSISLEDGKICEHVKSDICTNIIKGLYQNKKSSMYLEKIDETQMKETLQLLKDQISFLNFKEKDFIFEGSSVYPDVINSNFNFATINIQKKYDLLFQLKEQLTKSMFLHKIENISYNEIFSKHKIVNSKGLNLEEESSLLTLHVYCIFKKDQEIQEIIESLTVHNFDQINISEYSQKIISLGEKKLTTHSLKSQVYPTVLSNKIFAKLLNSFSNIFNGMYAYRNLTKLKDKVGEPIASSKVTLIDEPLYDKAFFKYKFDDEGVSCYTKKIIDKGVLKQFIHNLKTSFIFDAKPTGNSFSNSIAMTNCYLKEGDKSLEEMISPITQGVYIDYVIGLHAGVNDVSGDFSVQASGFKIENGKITTPVKMLVMTGNFFDILLNLKDIANDLLLQTSGFGSPSVYVGDLTIAGEN</sequence>
<dbReference type="InterPro" id="IPR047657">
    <property type="entry name" value="PmbA"/>
</dbReference>
<evidence type="ECO:0000259" key="1">
    <source>
        <dbReference type="Pfam" id="PF19289"/>
    </source>
</evidence>
<organism evidence="2 3">
    <name type="scientific">Ash yellows phytoplasma</name>
    <dbReference type="NCBI Taxonomy" id="35780"/>
    <lineage>
        <taxon>Bacteria</taxon>
        <taxon>Bacillati</taxon>
        <taxon>Mycoplasmatota</taxon>
        <taxon>Mollicutes</taxon>
        <taxon>Acholeplasmatales</taxon>
        <taxon>Acholeplasmataceae</taxon>
        <taxon>Candidatus Phytoplasma</taxon>
        <taxon>16SrVII (Ash yellows group)</taxon>
    </lineage>
</organism>
<evidence type="ECO:0000313" key="3">
    <source>
        <dbReference type="Proteomes" id="UP001484199"/>
    </source>
</evidence>
<dbReference type="Pfam" id="PF19289">
    <property type="entry name" value="PmbA_TldD_3rd"/>
    <property type="match status" value="1"/>
</dbReference>